<keyword evidence="3" id="KW-1185">Reference proteome</keyword>
<dbReference type="AlphaFoldDB" id="A0A1Y4SWH6"/>
<evidence type="ECO:0000256" key="1">
    <source>
        <dbReference type="RuleBase" id="RU003690"/>
    </source>
</evidence>
<evidence type="ECO:0000313" key="2">
    <source>
        <dbReference type="EMBL" id="OUQ33311.1"/>
    </source>
</evidence>
<dbReference type="RefSeq" id="WP_087359124.1">
    <property type="nucleotide sequence ID" value="NZ_NFLJ01000033.1"/>
</dbReference>
<comment type="similarity">
    <text evidence="1">Belongs to the glycosyl hydrolase 1 family.</text>
</comment>
<dbReference type="GO" id="GO:0016052">
    <property type="term" value="P:carbohydrate catabolic process"/>
    <property type="evidence" value="ECO:0007669"/>
    <property type="project" value="TreeGrafter"/>
</dbReference>
<dbReference type="GO" id="GO:0005829">
    <property type="term" value="C:cytosol"/>
    <property type="evidence" value="ECO:0007669"/>
    <property type="project" value="TreeGrafter"/>
</dbReference>
<dbReference type="PANTHER" id="PTHR10353">
    <property type="entry name" value="GLYCOSYL HYDROLASE"/>
    <property type="match status" value="1"/>
</dbReference>
<dbReference type="Gene3D" id="3.20.20.80">
    <property type="entry name" value="Glycosidases"/>
    <property type="match status" value="1"/>
</dbReference>
<dbReference type="InterPro" id="IPR033132">
    <property type="entry name" value="GH_1_N_CS"/>
</dbReference>
<protein>
    <submittedName>
        <fullName evidence="2">6-phospho-beta-glucosidase</fullName>
    </submittedName>
</protein>
<evidence type="ECO:0000313" key="3">
    <source>
        <dbReference type="Proteomes" id="UP000195305"/>
    </source>
</evidence>
<name>A0A1Y4SWH6_9FIRM</name>
<sequence>MSFQDNFLWGGAIAANQAEGAWNVDGRGPAKTDVTTGGSVKEPRYVTFIDKDGKPGKVINGQPIPEGAKYAVLDDYYYPNHDGVDFYHHYKEDIALLAEMGFKMFRLSISWSRLYPHGDEETPNPKGVEFYRSVFLECKKHAIEPLVTIWHFDTPLYLEEHYGGWNNRQLIDFYVRFATTCFKEYQGLVKYWLTFNEINNTIMMLNLFGNHAGDKEHQQGYQQLHYQFVASAKAVQIGHEIDPNNMIGCMICGITFYPGTCDPKDIMVNRHMWEKSIFYCGDVQCKGKYPTFAKRLWNEHHVQLDITEQDLEDLKHGCVDMYTFSYYMSSIETTHETDDMVSGNFAAGARNPYLTYSDWGWAQDPLGLRYYLEMIYDRYEKPLMVVENGLGAYDTLEEDGSIHDDYRIDYLRDHIKEMGKAIDNGVNLIGYTTWGCIDLVSAGTGEMRKRYGFIYVDKDDQGHGTYNRYRKDSFYWYKKVIESHGEDLD</sequence>
<dbReference type="PROSITE" id="PS00653">
    <property type="entry name" value="GLYCOSYL_HYDROL_F1_2"/>
    <property type="match status" value="1"/>
</dbReference>
<dbReference type="PRINTS" id="PR00131">
    <property type="entry name" value="GLHYDRLASE1"/>
</dbReference>
<dbReference type="GO" id="GO:0008422">
    <property type="term" value="F:beta-glucosidase activity"/>
    <property type="evidence" value="ECO:0007669"/>
    <property type="project" value="TreeGrafter"/>
</dbReference>
<accession>A0A1Y4SWH6</accession>
<organism evidence="2 3">
    <name type="scientific">Massilimicrobiota timonensis</name>
    <dbReference type="NCBI Taxonomy" id="1776392"/>
    <lineage>
        <taxon>Bacteria</taxon>
        <taxon>Bacillati</taxon>
        <taxon>Bacillota</taxon>
        <taxon>Erysipelotrichia</taxon>
        <taxon>Erysipelotrichales</taxon>
        <taxon>Erysipelotrichaceae</taxon>
        <taxon>Massilimicrobiota</taxon>
    </lineage>
</organism>
<reference evidence="2 3" key="1">
    <citation type="journal article" date="2018" name="BMC Genomics">
        <title>Whole genome sequencing and function prediction of 133 gut anaerobes isolated from chicken caecum in pure cultures.</title>
        <authorList>
            <person name="Medvecky M."/>
            <person name="Cejkova D."/>
            <person name="Polansky O."/>
            <person name="Karasova D."/>
            <person name="Kubasova T."/>
            <person name="Cizek A."/>
            <person name="Rychlik I."/>
        </authorList>
    </citation>
    <scope>NUCLEOTIDE SEQUENCE [LARGE SCALE GENOMIC DNA]</scope>
    <source>
        <strain evidence="2 3">An13</strain>
    </source>
</reference>
<dbReference type="OrthoDB" id="1637462at2"/>
<dbReference type="Pfam" id="PF00232">
    <property type="entry name" value="Glyco_hydro_1"/>
    <property type="match status" value="2"/>
</dbReference>
<dbReference type="Proteomes" id="UP000195305">
    <property type="component" value="Unassembled WGS sequence"/>
</dbReference>
<dbReference type="SUPFAM" id="SSF51445">
    <property type="entry name" value="(Trans)glycosidases"/>
    <property type="match status" value="1"/>
</dbReference>
<gene>
    <name evidence="2" type="ORF">B5E75_10825</name>
</gene>
<dbReference type="PANTHER" id="PTHR10353:SF296">
    <property type="entry name" value="6-PHOSPHO-BETA-GLUCOSIDASE"/>
    <property type="match status" value="1"/>
</dbReference>
<proteinExistence type="inferred from homology"/>
<dbReference type="InterPro" id="IPR017853">
    <property type="entry name" value="GH"/>
</dbReference>
<comment type="caution">
    <text evidence="2">The sequence shown here is derived from an EMBL/GenBank/DDBJ whole genome shotgun (WGS) entry which is preliminary data.</text>
</comment>
<dbReference type="EMBL" id="NFLJ01000033">
    <property type="protein sequence ID" value="OUQ33311.1"/>
    <property type="molecule type" value="Genomic_DNA"/>
</dbReference>
<dbReference type="InterPro" id="IPR001360">
    <property type="entry name" value="Glyco_hydro_1"/>
</dbReference>